<feature type="transmembrane region" description="Helical" evidence="5">
    <location>
        <begin position="109"/>
        <end position="128"/>
    </location>
</feature>
<dbReference type="InterPro" id="IPR010658">
    <property type="entry name" value="Nodulin-like"/>
</dbReference>
<evidence type="ECO:0000256" key="3">
    <source>
        <dbReference type="ARBA" id="ARBA00022989"/>
    </source>
</evidence>
<feature type="domain" description="Nodulin-like" evidence="6">
    <location>
        <begin position="16"/>
        <end position="265"/>
    </location>
</feature>
<keyword evidence="2 5" id="KW-0812">Transmembrane</keyword>
<proteinExistence type="predicted"/>
<dbReference type="Gene3D" id="1.20.1250.20">
    <property type="entry name" value="MFS general substrate transporter like domains"/>
    <property type="match status" value="1"/>
</dbReference>
<accession>A0ABP1B189</accession>
<feature type="transmembrane region" description="Helical" evidence="5">
    <location>
        <begin position="367"/>
        <end position="385"/>
    </location>
</feature>
<keyword evidence="3 5" id="KW-1133">Transmembrane helix</keyword>
<dbReference type="Pfam" id="PF06813">
    <property type="entry name" value="Nodulin-like"/>
    <property type="match status" value="1"/>
</dbReference>
<evidence type="ECO:0000256" key="2">
    <source>
        <dbReference type="ARBA" id="ARBA00022692"/>
    </source>
</evidence>
<keyword evidence="8" id="KW-1185">Reference proteome</keyword>
<feature type="transmembrane region" description="Helical" evidence="5">
    <location>
        <begin position="63"/>
        <end position="89"/>
    </location>
</feature>
<organism evidence="7 8">
    <name type="scientific">Sphagnum jensenii</name>
    <dbReference type="NCBI Taxonomy" id="128206"/>
    <lineage>
        <taxon>Eukaryota</taxon>
        <taxon>Viridiplantae</taxon>
        <taxon>Streptophyta</taxon>
        <taxon>Embryophyta</taxon>
        <taxon>Bryophyta</taxon>
        <taxon>Sphagnophytina</taxon>
        <taxon>Sphagnopsida</taxon>
        <taxon>Sphagnales</taxon>
        <taxon>Sphagnaceae</taxon>
        <taxon>Sphagnum</taxon>
    </lineage>
</organism>
<feature type="transmembrane region" description="Helical" evidence="5">
    <location>
        <begin position="460"/>
        <end position="483"/>
    </location>
</feature>
<evidence type="ECO:0000313" key="8">
    <source>
        <dbReference type="Proteomes" id="UP001497522"/>
    </source>
</evidence>
<comment type="subcellular location">
    <subcellularLocation>
        <location evidence="1">Membrane</location>
        <topology evidence="1">Multi-pass membrane protein</topology>
    </subcellularLocation>
</comment>
<name>A0ABP1B189_9BRYO</name>
<evidence type="ECO:0000313" key="7">
    <source>
        <dbReference type="EMBL" id="CAK9868295.1"/>
    </source>
</evidence>
<feature type="transmembrane region" description="Helical" evidence="5">
    <location>
        <begin position="549"/>
        <end position="570"/>
    </location>
</feature>
<dbReference type="Proteomes" id="UP001497522">
    <property type="component" value="Chromosome 18"/>
</dbReference>
<feature type="transmembrane region" description="Helical" evidence="5">
    <location>
        <begin position="430"/>
        <end position="448"/>
    </location>
</feature>
<sequence length="636" mass="68809">MADAAIMGVEKLERARWAGMVASSWVQAALGVLYCFGLYAPMLKQVLGYNQAQLNILGFAKDFGAYVGIVAGLAINTIPVWGFLALGSMQSLVGYGVLWLVLSGRIAPLPYWLVCMLLAVGSNSITWLDTGNIVTNVKNFPHRRGAVTGILKCCFGLSSAIFTLLYVAIFNNNSPASVLLLSALLTTAACLLGLPFIQLLTPAKLQEDSLRNKSSFIWFYVILIAFTLYLLAAALLTSTGFTNSLATQVMACGILLFLGAPLFLPSLISQFGHNNSSVVVRDQPFLLPCQHEGDLRVHDFLETQNSSDAPAMKTMAAGDDDEVAVMKVLEEEETAGEETIVMQQLYGGDHDDESEYSLMRAVRKLDFWLLFFSFLIGAGTAVTAQNNLGGVVSDYGVRLAGIPRPIWMAIANGGLLIAHLLFARALPGSMYAASILTGLCSGIQWTLIGPTISELFGLKHFGLIYGTICSASALGSLLFSSLVGHLYDHECQKETYIGNTVLLTKEATAVLSFSSSSSSFSRLTLTNSFLQKAAAAAETTCLGAHCFKLAFFIMAVVCLVGVFINLTLAARPETCINHCTNCILRQQHSLMMMMMMMITTVKINVTLTPFCPIETKLLVNIHQLFNASLINPERPI</sequence>
<dbReference type="InterPro" id="IPR036259">
    <property type="entry name" value="MFS_trans_sf"/>
</dbReference>
<feature type="transmembrane region" description="Helical" evidence="5">
    <location>
        <begin position="245"/>
        <end position="264"/>
    </location>
</feature>
<gene>
    <name evidence="7" type="ORF">CSSPJE1EN2_LOCUS11266</name>
</gene>
<dbReference type="PANTHER" id="PTHR21576">
    <property type="entry name" value="UNCHARACTERIZED NODULIN-LIKE PROTEIN"/>
    <property type="match status" value="1"/>
</dbReference>
<dbReference type="SUPFAM" id="SSF103473">
    <property type="entry name" value="MFS general substrate transporter"/>
    <property type="match status" value="2"/>
</dbReference>
<dbReference type="PANTHER" id="PTHR21576:SF158">
    <property type="entry name" value="RIBOSOMAL RNA-PROCESSING PROTEIN 12-LIKE CONSERVED DOMAIN-CONTAINING PROTEIN"/>
    <property type="match status" value="1"/>
</dbReference>
<feature type="transmembrane region" description="Helical" evidence="5">
    <location>
        <begin position="176"/>
        <end position="197"/>
    </location>
</feature>
<feature type="transmembrane region" description="Helical" evidence="5">
    <location>
        <begin position="149"/>
        <end position="170"/>
    </location>
</feature>
<keyword evidence="4 5" id="KW-0472">Membrane</keyword>
<evidence type="ECO:0000259" key="6">
    <source>
        <dbReference type="Pfam" id="PF06813"/>
    </source>
</evidence>
<evidence type="ECO:0000256" key="5">
    <source>
        <dbReference type="SAM" id="Phobius"/>
    </source>
</evidence>
<feature type="transmembrane region" description="Helical" evidence="5">
    <location>
        <begin position="17"/>
        <end position="42"/>
    </location>
</feature>
<protein>
    <recommendedName>
        <fullName evidence="6">Nodulin-like domain-containing protein</fullName>
    </recommendedName>
</protein>
<feature type="transmembrane region" description="Helical" evidence="5">
    <location>
        <begin position="405"/>
        <end position="423"/>
    </location>
</feature>
<evidence type="ECO:0000256" key="1">
    <source>
        <dbReference type="ARBA" id="ARBA00004141"/>
    </source>
</evidence>
<feature type="transmembrane region" description="Helical" evidence="5">
    <location>
        <begin position="217"/>
        <end position="239"/>
    </location>
</feature>
<reference evidence="7" key="1">
    <citation type="submission" date="2024-03" db="EMBL/GenBank/DDBJ databases">
        <authorList>
            <consortium name="ELIXIR-Norway"/>
            <consortium name="Elixir Norway"/>
        </authorList>
    </citation>
    <scope>NUCLEOTIDE SEQUENCE</scope>
</reference>
<evidence type="ECO:0000256" key="4">
    <source>
        <dbReference type="ARBA" id="ARBA00023136"/>
    </source>
</evidence>
<dbReference type="EMBL" id="OZ023719">
    <property type="protein sequence ID" value="CAK9868295.1"/>
    <property type="molecule type" value="Genomic_DNA"/>
</dbReference>